<accession>A0A0A9HGZ8</accession>
<evidence type="ECO:0000256" key="1">
    <source>
        <dbReference type="SAM" id="MobiDB-lite"/>
    </source>
</evidence>
<organism evidence="2">
    <name type="scientific">Arundo donax</name>
    <name type="common">Giant reed</name>
    <name type="synonym">Donax arundinaceus</name>
    <dbReference type="NCBI Taxonomy" id="35708"/>
    <lineage>
        <taxon>Eukaryota</taxon>
        <taxon>Viridiplantae</taxon>
        <taxon>Streptophyta</taxon>
        <taxon>Embryophyta</taxon>
        <taxon>Tracheophyta</taxon>
        <taxon>Spermatophyta</taxon>
        <taxon>Magnoliopsida</taxon>
        <taxon>Liliopsida</taxon>
        <taxon>Poales</taxon>
        <taxon>Poaceae</taxon>
        <taxon>PACMAD clade</taxon>
        <taxon>Arundinoideae</taxon>
        <taxon>Arundineae</taxon>
        <taxon>Arundo</taxon>
    </lineage>
</organism>
<reference evidence="2" key="2">
    <citation type="journal article" date="2015" name="Data Brief">
        <title>Shoot transcriptome of the giant reed, Arundo donax.</title>
        <authorList>
            <person name="Barrero R.A."/>
            <person name="Guerrero F.D."/>
            <person name="Moolhuijzen P."/>
            <person name="Goolsby J.A."/>
            <person name="Tidwell J."/>
            <person name="Bellgard S.E."/>
            <person name="Bellgard M.I."/>
        </authorList>
    </citation>
    <scope>NUCLEOTIDE SEQUENCE</scope>
    <source>
        <tissue evidence="2">Shoot tissue taken approximately 20 cm above the soil surface</tissue>
    </source>
</reference>
<proteinExistence type="predicted"/>
<reference evidence="2" key="1">
    <citation type="submission" date="2014-09" db="EMBL/GenBank/DDBJ databases">
        <authorList>
            <person name="Magalhaes I.L.F."/>
            <person name="Oliveira U."/>
            <person name="Santos F.R."/>
            <person name="Vidigal T.H.D.A."/>
            <person name="Brescovit A.D."/>
            <person name="Santos A.J."/>
        </authorList>
    </citation>
    <scope>NUCLEOTIDE SEQUENCE</scope>
    <source>
        <tissue evidence="2">Shoot tissue taken approximately 20 cm above the soil surface</tissue>
    </source>
</reference>
<name>A0A0A9HGZ8_ARUDO</name>
<feature type="compositionally biased region" description="Low complexity" evidence="1">
    <location>
        <begin position="9"/>
        <end position="29"/>
    </location>
</feature>
<evidence type="ECO:0000313" key="2">
    <source>
        <dbReference type="EMBL" id="JAE36032.1"/>
    </source>
</evidence>
<dbReference type="EMBL" id="GBRH01161864">
    <property type="protein sequence ID" value="JAE36032.1"/>
    <property type="molecule type" value="Transcribed_RNA"/>
</dbReference>
<feature type="region of interest" description="Disordered" evidence="1">
    <location>
        <begin position="1"/>
        <end position="29"/>
    </location>
</feature>
<protein>
    <submittedName>
        <fullName evidence="2">Uncharacterized protein</fullName>
    </submittedName>
</protein>
<dbReference type="AlphaFoldDB" id="A0A0A9HGZ8"/>
<sequence>MIFWQDQFTGHTSNGTSSSSNKTTTSNVN</sequence>